<dbReference type="EC" id="2.7.7.7" evidence="3"/>
<keyword evidence="3" id="KW-0548">Nucleotidyltransferase</keyword>
<dbReference type="Pfam" id="PF00817">
    <property type="entry name" value="IMS"/>
    <property type="match status" value="1"/>
</dbReference>
<dbReference type="GO" id="GO:0003684">
    <property type="term" value="F:damaged DNA binding"/>
    <property type="evidence" value="ECO:0007669"/>
    <property type="project" value="InterPro"/>
</dbReference>
<comment type="similarity">
    <text evidence="1">Belongs to the DNA polymerase type-Y family.</text>
</comment>
<name>A0A806KFP1_9BACT</name>
<dbReference type="GO" id="GO:0005829">
    <property type="term" value="C:cytosol"/>
    <property type="evidence" value="ECO:0007669"/>
    <property type="project" value="TreeGrafter"/>
</dbReference>
<protein>
    <submittedName>
        <fullName evidence="3">DNA polymerase IV</fullName>
        <ecNumber evidence="3">2.7.7.7</ecNumber>
    </submittedName>
</protein>
<keyword evidence="3" id="KW-0808">Transferase</keyword>
<proteinExistence type="inferred from homology"/>
<dbReference type="Gene3D" id="1.10.150.20">
    <property type="entry name" value="5' to 3' exonuclease, C-terminal subdomain"/>
    <property type="match status" value="1"/>
</dbReference>
<dbReference type="Gene3D" id="3.40.1170.60">
    <property type="match status" value="1"/>
</dbReference>
<dbReference type="PROSITE" id="PS50173">
    <property type="entry name" value="UMUC"/>
    <property type="match status" value="1"/>
</dbReference>
<dbReference type="InterPro" id="IPR043128">
    <property type="entry name" value="Rev_trsase/Diguanyl_cyclase"/>
</dbReference>
<feature type="domain" description="UmuC" evidence="2">
    <location>
        <begin position="6"/>
        <end position="187"/>
    </location>
</feature>
<dbReference type="GO" id="GO:0009432">
    <property type="term" value="P:SOS response"/>
    <property type="evidence" value="ECO:0007669"/>
    <property type="project" value="TreeGrafter"/>
</dbReference>
<organism evidence="3">
    <name type="scientific">uncultured bacterium contig00027</name>
    <dbReference type="NCBI Taxonomy" id="1181516"/>
    <lineage>
        <taxon>Bacteria</taxon>
        <taxon>environmental samples</taxon>
    </lineage>
</organism>
<dbReference type="GO" id="GO:0042276">
    <property type="term" value="P:error-prone translesion synthesis"/>
    <property type="evidence" value="ECO:0007669"/>
    <property type="project" value="TreeGrafter"/>
</dbReference>
<dbReference type="Gene3D" id="3.30.70.270">
    <property type="match status" value="1"/>
</dbReference>
<reference evidence="3" key="1">
    <citation type="submission" date="2012-03" db="EMBL/GenBank/DDBJ databases">
        <title>Functional metagenomics reveals considerable lignocellulase gene clusters in the gut microbiome of a wood-feeding higher termite.</title>
        <authorList>
            <person name="Liu N."/>
        </authorList>
    </citation>
    <scope>NUCLEOTIDE SEQUENCE</scope>
</reference>
<dbReference type="PANTHER" id="PTHR11076">
    <property type="entry name" value="DNA REPAIR POLYMERASE UMUC / TRANSFERASE FAMILY MEMBER"/>
    <property type="match status" value="1"/>
</dbReference>
<accession>A0A806KFP1</accession>
<sequence>MMEQAVCHLNIVGFKAAVAAKKDGRLKGRPYVIAGSSGGRSLALDCSPEAIRQGVSPGMTLALAHRRIKDLIVLPPDIPAYELMNAGIEKVASRYAPVWENDRAGNLYLDITGTSSLFGPPVDCSCRVLRDILNETGISPAAAVACNKLVSKVATRAIRPVGLIQIQAGTEADFLKHQDVRLLPGMGRSLLKTAEVTGIREIGEIAALSQAEALSLFGKSGILLRNMALGIDLSPVENLRGNRGIAQSADFNEDIIDEEKIMAAMEVLSERGGLKMRNGKLGMMSMRLTVIYSDGLEAHGFEKTKRLLVTDSEIMQAACNLYKKTAVRRIRIKSVKLGFEDLMPLGYQPDLFEPETETKNRRLQEAVDRIQNRFGEGKVTRGRSLINSK</sequence>
<evidence type="ECO:0000313" key="3">
    <source>
        <dbReference type="EMBL" id="AGS53437.1"/>
    </source>
</evidence>
<dbReference type="GO" id="GO:0003887">
    <property type="term" value="F:DNA-directed DNA polymerase activity"/>
    <property type="evidence" value="ECO:0007669"/>
    <property type="project" value="UniProtKB-EC"/>
</dbReference>
<dbReference type="GO" id="GO:0006281">
    <property type="term" value="P:DNA repair"/>
    <property type="evidence" value="ECO:0007669"/>
    <property type="project" value="InterPro"/>
</dbReference>
<dbReference type="InterPro" id="IPR043502">
    <property type="entry name" value="DNA/RNA_pol_sf"/>
</dbReference>
<evidence type="ECO:0000256" key="1">
    <source>
        <dbReference type="ARBA" id="ARBA00010945"/>
    </source>
</evidence>
<evidence type="ECO:0000259" key="2">
    <source>
        <dbReference type="PROSITE" id="PS50173"/>
    </source>
</evidence>
<dbReference type="InterPro" id="IPR017961">
    <property type="entry name" value="DNA_pol_Y-fam_little_finger"/>
</dbReference>
<dbReference type="InterPro" id="IPR001126">
    <property type="entry name" value="UmuC"/>
</dbReference>
<dbReference type="EMBL" id="JQ844233">
    <property type="protein sequence ID" value="AGS53437.1"/>
    <property type="molecule type" value="Genomic_DNA"/>
</dbReference>
<dbReference type="InterPro" id="IPR050116">
    <property type="entry name" value="DNA_polymerase-Y"/>
</dbReference>
<dbReference type="AlphaFoldDB" id="A0A806KFP1"/>
<dbReference type="SUPFAM" id="SSF56672">
    <property type="entry name" value="DNA/RNA polymerases"/>
    <property type="match status" value="1"/>
</dbReference>
<dbReference type="PANTHER" id="PTHR11076:SF33">
    <property type="entry name" value="DNA POLYMERASE KAPPA"/>
    <property type="match status" value="1"/>
</dbReference>
<dbReference type="Pfam" id="PF11799">
    <property type="entry name" value="IMS_C"/>
    <property type="match status" value="1"/>
</dbReference>